<dbReference type="Proteomes" id="UP000193642">
    <property type="component" value="Unassembled WGS sequence"/>
</dbReference>
<proteinExistence type="predicted"/>
<dbReference type="EMBL" id="MCGO01000067">
    <property type="protein sequence ID" value="ORY33630.1"/>
    <property type="molecule type" value="Genomic_DNA"/>
</dbReference>
<keyword evidence="2" id="KW-1185">Reference proteome</keyword>
<dbReference type="AlphaFoldDB" id="A0A1Y2BGD9"/>
<evidence type="ECO:0000313" key="2">
    <source>
        <dbReference type="Proteomes" id="UP000193642"/>
    </source>
</evidence>
<organism evidence="1 2">
    <name type="scientific">Rhizoclosmatium globosum</name>
    <dbReference type="NCBI Taxonomy" id="329046"/>
    <lineage>
        <taxon>Eukaryota</taxon>
        <taxon>Fungi</taxon>
        <taxon>Fungi incertae sedis</taxon>
        <taxon>Chytridiomycota</taxon>
        <taxon>Chytridiomycota incertae sedis</taxon>
        <taxon>Chytridiomycetes</taxon>
        <taxon>Chytridiales</taxon>
        <taxon>Chytriomycetaceae</taxon>
        <taxon>Rhizoclosmatium</taxon>
    </lineage>
</organism>
<dbReference type="OrthoDB" id="2149345at2759"/>
<gene>
    <name evidence="1" type="ORF">BCR33DRAFT_856266</name>
</gene>
<sequence>MVERARNKFEPPPSLDEEDMADRLGFTYIPPEDESASYKAVLQSCMEYVALFRVNRFQQSEVSEVNDMRYIEDVYVSLLEETYEIIKTAKATFNGNITDSIESLTQRLMDKANDMHRQYQEKIELLNCAYRSRLLDKLSWISCKSESSLKKSLLELEQSHKQTDEQT</sequence>
<evidence type="ECO:0000313" key="1">
    <source>
        <dbReference type="EMBL" id="ORY33630.1"/>
    </source>
</evidence>
<accession>A0A1Y2BGD9</accession>
<name>A0A1Y2BGD9_9FUNG</name>
<comment type="caution">
    <text evidence="1">The sequence shown here is derived from an EMBL/GenBank/DDBJ whole genome shotgun (WGS) entry which is preliminary data.</text>
</comment>
<protein>
    <submittedName>
        <fullName evidence="1">Uncharacterized protein</fullName>
    </submittedName>
</protein>
<reference evidence="1 2" key="1">
    <citation type="submission" date="2016-07" db="EMBL/GenBank/DDBJ databases">
        <title>Pervasive Adenine N6-methylation of Active Genes in Fungi.</title>
        <authorList>
            <consortium name="DOE Joint Genome Institute"/>
            <person name="Mondo S.J."/>
            <person name="Dannebaum R.O."/>
            <person name="Kuo R.C."/>
            <person name="Labutti K."/>
            <person name="Haridas S."/>
            <person name="Kuo A."/>
            <person name="Salamov A."/>
            <person name="Ahrendt S.R."/>
            <person name="Lipzen A."/>
            <person name="Sullivan W."/>
            <person name="Andreopoulos W.B."/>
            <person name="Clum A."/>
            <person name="Lindquist E."/>
            <person name="Daum C."/>
            <person name="Ramamoorthy G.K."/>
            <person name="Gryganskyi A."/>
            <person name="Culley D."/>
            <person name="Magnuson J.K."/>
            <person name="James T.Y."/>
            <person name="O'Malley M.A."/>
            <person name="Stajich J.E."/>
            <person name="Spatafora J.W."/>
            <person name="Visel A."/>
            <person name="Grigoriev I.V."/>
        </authorList>
    </citation>
    <scope>NUCLEOTIDE SEQUENCE [LARGE SCALE GENOMIC DNA]</scope>
    <source>
        <strain evidence="1 2">JEL800</strain>
    </source>
</reference>